<dbReference type="InterPro" id="IPR029787">
    <property type="entry name" value="Nucleotide_cyclase"/>
</dbReference>
<dbReference type="SUPFAM" id="SSF55073">
    <property type="entry name" value="Nucleotide cyclase"/>
    <property type="match status" value="1"/>
</dbReference>
<reference evidence="5 6" key="1">
    <citation type="journal article" date="2017" name="Water Res.">
        <title>Comammox in drinking water systems.</title>
        <authorList>
            <person name="Wang Y."/>
            <person name="Ma L."/>
            <person name="Mao Y."/>
            <person name="Jiang X."/>
            <person name="Xia Y."/>
            <person name="Yu K."/>
            <person name="Li B."/>
            <person name="Zhang T."/>
        </authorList>
    </citation>
    <scope>NUCLEOTIDE SEQUENCE [LARGE SCALE GENOMIC DNA]</scope>
    <source>
        <strain evidence="5">SG_bin8</strain>
    </source>
</reference>
<dbReference type="Gene3D" id="6.10.340.10">
    <property type="match status" value="1"/>
</dbReference>
<dbReference type="InterPro" id="IPR000160">
    <property type="entry name" value="GGDEF_dom"/>
</dbReference>
<feature type="domain" description="GGDEF" evidence="4">
    <location>
        <begin position="295"/>
        <end position="449"/>
    </location>
</feature>
<dbReference type="Pfam" id="PF00672">
    <property type="entry name" value="HAMP"/>
    <property type="match status" value="1"/>
</dbReference>
<dbReference type="InterPro" id="IPR001633">
    <property type="entry name" value="EAL_dom"/>
</dbReference>
<dbReference type="SMART" id="SM00267">
    <property type="entry name" value="GGDEF"/>
    <property type="match status" value="1"/>
</dbReference>
<evidence type="ECO:0000256" key="1">
    <source>
        <dbReference type="SAM" id="Phobius"/>
    </source>
</evidence>
<keyword evidence="1" id="KW-1133">Transmembrane helix</keyword>
<proteinExistence type="predicted"/>
<sequence>MLWTRIRSYIKRQTLRRIGVLQMRAAMALLIGICSFGGLLVYVDQEITERALKKELFDQSMSFSRIVAAMVEERLNHGQLTEVDTGFRETLQQIARSANIEHGVIHDAQQGMSLEFRPDTTFFLEHDIWPCVEEVLETGQFASRVQQDQMAVAVPLLIGGKLRGAVSVIQTKEFFAYKRGEAVLRASFIVGGFSAIFVPVMLLLLSRLLKPLNLLTRAARQLAGGHLPDLATSTSRRDEIGMLSRAFGRMATTIRKNSAAEKRLANTDPVTGLANRARIETIIAMAAQTHATTMQPWSIFFIDLDKFKRVNDTLGHQVGDEVLMEAGRRISAVCAEQGYHVDDPLTCDDMMTGTQPLAYNARFGGDEFVVVTRSALQGEASPAELGQAIIAALQRPIRVDAHAIDIGASIGISMMPEHGTSPTSLLRYADLAMYAIKKAGGTGCRIYSEELSDKAVSEMIVEMDLHRALGEGEIVPFYMPKIRFSNGKISGFEALARWHHREKGLIPPDRFIPIAEERGLITEIDRAILRQAAKQAVIWWKQGLVLPIAVNVAPVHFERDDFVEYVERVINDTGVPGFLLELEFTETAAMGNSTDVVEKVSRLKKLGVRFAIDDFGTGYSNLAQLRRLPVDVLKIDRSLTRHIETDSEANLVIQTVIAMTQQMKLEIVVEGVENDEQSAILGALGCTYAQGYLYGAPKSLDDTTRLLAPMLVPASAPARVVNG</sequence>
<dbReference type="SUPFAM" id="SSF158472">
    <property type="entry name" value="HAMP domain-like"/>
    <property type="match status" value="1"/>
</dbReference>
<evidence type="ECO:0008006" key="7">
    <source>
        <dbReference type="Google" id="ProtNLM"/>
    </source>
</evidence>
<dbReference type="PROSITE" id="PS50885">
    <property type="entry name" value="HAMP"/>
    <property type="match status" value="1"/>
</dbReference>
<dbReference type="CDD" id="cd01949">
    <property type="entry name" value="GGDEF"/>
    <property type="match status" value="1"/>
</dbReference>
<dbReference type="Gene3D" id="3.30.70.270">
    <property type="match status" value="1"/>
</dbReference>
<dbReference type="SUPFAM" id="SSF141868">
    <property type="entry name" value="EAL domain-like"/>
    <property type="match status" value="1"/>
</dbReference>
<dbReference type="EMBL" id="LWDL01000017">
    <property type="protein sequence ID" value="OQW51789.1"/>
    <property type="molecule type" value="Genomic_DNA"/>
</dbReference>
<evidence type="ECO:0000313" key="6">
    <source>
        <dbReference type="Proteomes" id="UP000192872"/>
    </source>
</evidence>
<feature type="transmembrane region" description="Helical" evidence="1">
    <location>
        <begin position="21"/>
        <end position="43"/>
    </location>
</feature>
<dbReference type="GO" id="GO:0007165">
    <property type="term" value="P:signal transduction"/>
    <property type="evidence" value="ECO:0007669"/>
    <property type="project" value="InterPro"/>
</dbReference>
<accession>A0A1W9HWI9</accession>
<name>A0A1W9HWI9_9HYPH</name>
<dbReference type="GO" id="GO:0016020">
    <property type="term" value="C:membrane"/>
    <property type="evidence" value="ECO:0007669"/>
    <property type="project" value="InterPro"/>
</dbReference>
<evidence type="ECO:0000313" key="5">
    <source>
        <dbReference type="EMBL" id="OQW51789.1"/>
    </source>
</evidence>
<evidence type="ECO:0000259" key="3">
    <source>
        <dbReference type="PROSITE" id="PS50885"/>
    </source>
</evidence>
<dbReference type="PROSITE" id="PS50883">
    <property type="entry name" value="EAL"/>
    <property type="match status" value="1"/>
</dbReference>
<dbReference type="PANTHER" id="PTHR44757:SF2">
    <property type="entry name" value="BIOFILM ARCHITECTURE MAINTENANCE PROTEIN MBAA"/>
    <property type="match status" value="1"/>
</dbReference>
<dbReference type="InterPro" id="IPR052155">
    <property type="entry name" value="Biofilm_reg_signaling"/>
</dbReference>
<dbReference type="STRING" id="1827387.A4S15_09925"/>
<dbReference type="NCBIfam" id="TIGR00254">
    <property type="entry name" value="GGDEF"/>
    <property type="match status" value="2"/>
</dbReference>
<organism evidence="5 6">
    <name type="scientific">Candidatus Raskinella chloraquaticus</name>
    <dbReference type="NCBI Taxonomy" id="1951219"/>
    <lineage>
        <taxon>Bacteria</taxon>
        <taxon>Pseudomonadati</taxon>
        <taxon>Pseudomonadota</taxon>
        <taxon>Alphaproteobacteria</taxon>
        <taxon>Hyphomicrobiales</taxon>
        <taxon>Phreatobacteraceae</taxon>
        <taxon>Candidatus Raskinella</taxon>
    </lineage>
</organism>
<dbReference type="Pfam" id="PF00563">
    <property type="entry name" value="EAL"/>
    <property type="match status" value="1"/>
</dbReference>
<keyword evidence="1" id="KW-0472">Membrane</keyword>
<evidence type="ECO:0000259" key="4">
    <source>
        <dbReference type="PROSITE" id="PS50887"/>
    </source>
</evidence>
<keyword evidence="1" id="KW-0812">Transmembrane</keyword>
<comment type="caution">
    <text evidence="5">The sequence shown here is derived from an EMBL/GenBank/DDBJ whole genome shotgun (WGS) entry which is preliminary data.</text>
</comment>
<dbReference type="SMART" id="SM00052">
    <property type="entry name" value="EAL"/>
    <property type="match status" value="1"/>
</dbReference>
<feature type="domain" description="HAMP" evidence="3">
    <location>
        <begin position="206"/>
        <end position="259"/>
    </location>
</feature>
<dbReference type="Pfam" id="PF00990">
    <property type="entry name" value="GGDEF"/>
    <property type="match status" value="2"/>
</dbReference>
<evidence type="ECO:0000259" key="2">
    <source>
        <dbReference type="PROSITE" id="PS50883"/>
    </source>
</evidence>
<dbReference type="AlphaFoldDB" id="A0A1W9HWI9"/>
<dbReference type="CDD" id="cd01948">
    <property type="entry name" value="EAL"/>
    <property type="match status" value="1"/>
</dbReference>
<dbReference type="CDD" id="cd06225">
    <property type="entry name" value="HAMP"/>
    <property type="match status" value="1"/>
</dbReference>
<dbReference type="PROSITE" id="PS50887">
    <property type="entry name" value="GGDEF"/>
    <property type="match status" value="1"/>
</dbReference>
<dbReference type="InterPro" id="IPR043128">
    <property type="entry name" value="Rev_trsase/Diguanyl_cyclase"/>
</dbReference>
<dbReference type="Proteomes" id="UP000192872">
    <property type="component" value="Unassembled WGS sequence"/>
</dbReference>
<dbReference type="InterPro" id="IPR035919">
    <property type="entry name" value="EAL_sf"/>
</dbReference>
<feature type="transmembrane region" description="Helical" evidence="1">
    <location>
        <begin position="182"/>
        <end position="205"/>
    </location>
</feature>
<dbReference type="Gene3D" id="3.20.20.450">
    <property type="entry name" value="EAL domain"/>
    <property type="match status" value="1"/>
</dbReference>
<dbReference type="InterPro" id="IPR003660">
    <property type="entry name" value="HAMP_dom"/>
</dbReference>
<protein>
    <recommendedName>
        <fullName evidence="7">Diguanylate cyclase</fullName>
    </recommendedName>
</protein>
<dbReference type="PANTHER" id="PTHR44757">
    <property type="entry name" value="DIGUANYLATE CYCLASE DGCP"/>
    <property type="match status" value="1"/>
</dbReference>
<dbReference type="SMART" id="SM00304">
    <property type="entry name" value="HAMP"/>
    <property type="match status" value="1"/>
</dbReference>
<gene>
    <name evidence="5" type="ORF">A4S15_09925</name>
</gene>
<feature type="domain" description="EAL" evidence="2">
    <location>
        <begin position="458"/>
        <end position="711"/>
    </location>
</feature>